<dbReference type="Proteomes" id="UP000008917">
    <property type="component" value="Chromosome"/>
</dbReference>
<dbReference type="InterPro" id="IPR011344">
    <property type="entry name" value="ssDNA-bd"/>
</dbReference>
<dbReference type="eggNOG" id="COG0629">
    <property type="taxonomic scope" value="Bacteria"/>
</dbReference>
<dbReference type="GO" id="GO:0006310">
    <property type="term" value="P:DNA recombination"/>
    <property type="evidence" value="ECO:0007669"/>
    <property type="project" value="UniProtKB-UniRule"/>
</dbReference>
<evidence type="ECO:0000313" key="6">
    <source>
        <dbReference type="Proteomes" id="UP000008917"/>
    </source>
</evidence>
<comment type="subunit">
    <text evidence="2">Homotetramer.</text>
</comment>
<evidence type="ECO:0000313" key="5">
    <source>
        <dbReference type="EMBL" id="ADU34620.1"/>
    </source>
</evidence>
<feature type="compositionally biased region" description="Low complexity" evidence="4">
    <location>
        <begin position="195"/>
        <end position="215"/>
    </location>
</feature>
<keyword evidence="2" id="KW-0234">DNA repair</keyword>
<evidence type="ECO:0000256" key="1">
    <source>
        <dbReference type="ARBA" id="ARBA00023125"/>
    </source>
</evidence>
<protein>
    <recommendedName>
        <fullName evidence="2 3">Single-stranded DNA-binding protein</fullName>
        <shortName evidence="2">SSB</shortName>
    </recommendedName>
</protein>
<dbReference type="Pfam" id="PF00436">
    <property type="entry name" value="SSB"/>
    <property type="match status" value="1"/>
</dbReference>
<evidence type="ECO:0000256" key="2">
    <source>
        <dbReference type="HAMAP-Rule" id="MF_00984"/>
    </source>
</evidence>
<evidence type="ECO:0000256" key="4">
    <source>
        <dbReference type="SAM" id="MobiDB-lite"/>
    </source>
</evidence>
<keyword evidence="2" id="KW-0235">DNA replication</keyword>
<dbReference type="CDD" id="cd04496">
    <property type="entry name" value="SSB_OBF"/>
    <property type="match status" value="1"/>
</dbReference>
<dbReference type="STRING" id="595537.Varpa_0398"/>
<dbReference type="GO" id="GO:0006260">
    <property type="term" value="P:DNA replication"/>
    <property type="evidence" value="ECO:0007669"/>
    <property type="project" value="UniProtKB-UniRule"/>
</dbReference>
<keyword evidence="2" id="KW-0227">DNA damage</keyword>
<reference evidence="5 6" key="2">
    <citation type="journal article" date="2013" name="Genome Announc.">
        <title>Genome of the Root-Associated Plant Growth-Promoting Bacterium Variovorax paradoxus Strain EPS.</title>
        <authorList>
            <person name="Han J.I."/>
            <person name="Spain J.C."/>
            <person name="Leadbetter J.R."/>
            <person name="Ovchinnikova G."/>
            <person name="Goodwin L.A."/>
            <person name="Han C.S."/>
            <person name="Woyke T."/>
            <person name="Davenport K.W."/>
            <person name="Orwin P.M."/>
        </authorList>
    </citation>
    <scope>NUCLEOTIDE SEQUENCE [LARGE SCALE GENOMIC DNA]</scope>
    <source>
        <strain evidence="5 6">EPS</strain>
    </source>
</reference>
<dbReference type="PANTHER" id="PTHR10302:SF27">
    <property type="entry name" value="SINGLE-STRANDED DNA-BINDING PROTEIN"/>
    <property type="match status" value="1"/>
</dbReference>
<keyword evidence="1 2" id="KW-0238">DNA-binding</keyword>
<gene>
    <name evidence="5" type="ordered locus">Varpa_0398</name>
</gene>
<dbReference type="PANTHER" id="PTHR10302">
    <property type="entry name" value="SINGLE-STRANDED DNA-BINDING PROTEIN"/>
    <property type="match status" value="1"/>
</dbReference>
<dbReference type="SUPFAM" id="SSF50249">
    <property type="entry name" value="Nucleic acid-binding proteins"/>
    <property type="match status" value="1"/>
</dbReference>
<dbReference type="AlphaFoldDB" id="E6V3D0"/>
<accession>E6V3D0</accession>
<dbReference type="Gene3D" id="2.40.50.140">
    <property type="entry name" value="Nucleic acid-binding proteins"/>
    <property type="match status" value="1"/>
</dbReference>
<dbReference type="GO" id="GO:0006281">
    <property type="term" value="P:DNA repair"/>
    <property type="evidence" value="ECO:0007669"/>
    <property type="project" value="UniProtKB-UniRule"/>
</dbReference>
<dbReference type="InterPro" id="IPR000424">
    <property type="entry name" value="Primosome_PriB/ssb"/>
</dbReference>
<feature type="short sequence motif" description="Important for interaction with partner proteins" evidence="2">
    <location>
        <begin position="225"/>
        <end position="230"/>
    </location>
</feature>
<dbReference type="KEGG" id="vpe:Varpa_0398"/>
<dbReference type="InterPro" id="IPR012340">
    <property type="entry name" value="NA-bd_OB-fold"/>
</dbReference>
<feature type="compositionally biased region" description="Gly residues" evidence="4">
    <location>
        <begin position="168"/>
        <end position="194"/>
    </location>
</feature>
<reference evidence="6" key="1">
    <citation type="submission" date="2010-12" db="EMBL/GenBank/DDBJ databases">
        <title>Complete sequence of Variovorax paradoxus EPS.</title>
        <authorList>
            <consortium name="US DOE Joint Genome Institute"/>
            <person name="Lucas S."/>
            <person name="Copeland A."/>
            <person name="Lapidus A."/>
            <person name="Cheng J.-F."/>
            <person name="Goodwin L."/>
            <person name="Pitluck S."/>
            <person name="Teshima H."/>
            <person name="Detter J.C."/>
            <person name="Han C."/>
            <person name="Tapia R."/>
            <person name="Land M."/>
            <person name="Hauser L."/>
            <person name="Kyrpides N."/>
            <person name="Ivanova N."/>
            <person name="Ovchinnikova G."/>
            <person name="Orwin P."/>
            <person name="Han J.-I.G."/>
            <person name="Woyke T."/>
        </authorList>
    </citation>
    <scope>NUCLEOTIDE SEQUENCE [LARGE SCALE GENOMIC DNA]</scope>
    <source>
        <strain evidence="6">EPS</strain>
    </source>
</reference>
<dbReference type="NCBIfam" id="NF005406">
    <property type="entry name" value="PRK06958.1"/>
    <property type="match status" value="1"/>
</dbReference>
<dbReference type="NCBIfam" id="TIGR00621">
    <property type="entry name" value="ssb"/>
    <property type="match status" value="1"/>
</dbReference>
<comment type="caution">
    <text evidence="2">Lacks conserved residue(s) required for the propagation of feature annotation.</text>
</comment>
<evidence type="ECO:0000256" key="3">
    <source>
        <dbReference type="RuleBase" id="RU000524"/>
    </source>
</evidence>
<comment type="function">
    <text evidence="2">Plays an important role in DNA replication, recombination and repair. Binds to ssDNA and to an array of partner proteins to recruit them to their sites of action during DNA metabolism.</text>
</comment>
<dbReference type="EMBL" id="CP002417">
    <property type="protein sequence ID" value="ADU34620.1"/>
    <property type="molecule type" value="Genomic_DNA"/>
</dbReference>
<dbReference type="HOGENOM" id="CLU_078758_0_1_4"/>
<dbReference type="HAMAP" id="MF_00984">
    <property type="entry name" value="SSB"/>
    <property type="match status" value="1"/>
</dbReference>
<sequence length="230" mass="23786">MAASLVGAFQEPGGGAPPAGIGHNPRFSFSSSFIYLSGAVHMASVNKVIVVGNLGRDPEMRTFPSGDQVANVTVATTDRWKDKQSGEMREATEWHRIVFNGRLAEIAGQYLRKGSQVYVEGSLRTRKWTDKDGIEKYTTEIRADQMQMLGSRQGQGGPSGGPEDDGGYSQGGGGGGYSQGGNGGGGGGGGGGGYAPRAPAAAPRAPSAAPRQAPAKSSTGFDDMDDDIPF</sequence>
<dbReference type="GO" id="GO:0009295">
    <property type="term" value="C:nucleoid"/>
    <property type="evidence" value="ECO:0007669"/>
    <property type="project" value="TreeGrafter"/>
</dbReference>
<name>E6V3D0_VARPE</name>
<organism evidence="5 6">
    <name type="scientific">Variovorax paradoxus (strain EPS)</name>
    <dbReference type="NCBI Taxonomy" id="595537"/>
    <lineage>
        <taxon>Bacteria</taxon>
        <taxon>Pseudomonadati</taxon>
        <taxon>Pseudomonadota</taxon>
        <taxon>Betaproteobacteria</taxon>
        <taxon>Burkholderiales</taxon>
        <taxon>Comamonadaceae</taxon>
        <taxon>Variovorax</taxon>
    </lineage>
</organism>
<keyword evidence="2" id="KW-0233">DNA recombination</keyword>
<feature type="region of interest" description="Disordered" evidence="4">
    <location>
        <begin position="150"/>
        <end position="230"/>
    </location>
</feature>
<dbReference type="GO" id="GO:0003697">
    <property type="term" value="F:single-stranded DNA binding"/>
    <property type="evidence" value="ECO:0007669"/>
    <property type="project" value="UniProtKB-UniRule"/>
</dbReference>
<proteinExistence type="inferred from homology"/>
<dbReference type="PROSITE" id="PS50935">
    <property type="entry name" value="SSB"/>
    <property type="match status" value="1"/>
</dbReference>